<evidence type="ECO:0000313" key="5">
    <source>
        <dbReference type="WBParaSite" id="HPBE_0001795801-mRNA-1"/>
    </source>
</evidence>
<keyword evidence="2" id="KW-0812">Transmembrane</keyword>
<name>A0A3P8BL27_HELPZ</name>
<keyword evidence="2" id="KW-0472">Membrane</keyword>
<evidence type="ECO:0000313" key="4">
    <source>
        <dbReference type="Proteomes" id="UP000050761"/>
    </source>
</evidence>
<dbReference type="GO" id="GO:0003676">
    <property type="term" value="F:nucleic acid binding"/>
    <property type="evidence" value="ECO:0007669"/>
    <property type="project" value="InterPro"/>
</dbReference>
<dbReference type="WBParaSite" id="HPBE_0001795801-mRNA-1">
    <property type="protein sequence ID" value="HPBE_0001795801-mRNA-1"/>
    <property type="gene ID" value="HPBE_0001795801"/>
</dbReference>
<dbReference type="OrthoDB" id="5799294at2759"/>
<dbReference type="Gene3D" id="3.30.420.10">
    <property type="entry name" value="Ribonuclease H-like superfamily/Ribonuclease H"/>
    <property type="match status" value="1"/>
</dbReference>
<dbReference type="Proteomes" id="UP000050761">
    <property type="component" value="Unassembled WGS sequence"/>
</dbReference>
<keyword evidence="4" id="KW-1185">Reference proteome</keyword>
<dbReference type="AlphaFoldDB" id="A0A3P8BL27"/>
<keyword evidence="2" id="KW-1133">Transmembrane helix</keyword>
<proteinExistence type="predicted"/>
<feature type="region of interest" description="Disordered" evidence="1">
    <location>
        <begin position="1"/>
        <end position="21"/>
    </location>
</feature>
<gene>
    <name evidence="3" type="ORF">HPBE_LOCUS17957</name>
</gene>
<reference evidence="5" key="2">
    <citation type="submission" date="2019-09" db="UniProtKB">
        <authorList>
            <consortium name="WormBaseParasite"/>
        </authorList>
    </citation>
    <scope>IDENTIFICATION</scope>
</reference>
<sequence>MSAVHAARLATDRVPSPEQQRQEMRNAYFSPENHVTPTIPRISPTSLQGEYPQQTADNAVEIIPSSSVVSDSLDSIFTRDEKYVFYLNPAKQRAWSFWVCAHGLVYWRLFTKSTTTDSKAMVNEIEEMGRRLGIIQSQRFKKVLLFDNAAPHRKQSYLYHFAMLAAFCAAAACVALAAVNINRFRDITEKATTCKYQNNAPCYSNHERLIYISTLIGCGGMVVILALTTFLYGAVGQGQMKKRLAEEYKKEAHQRTYENQAFQY</sequence>
<dbReference type="EMBL" id="UZAH01030375">
    <property type="protein sequence ID" value="VDP10318.1"/>
    <property type="molecule type" value="Genomic_DNA"/>
</dbReference>
<dbReference type="InterPro" id="IPR036397">
    <property type="entry name" value="RNaseH_sf"/>
</dbReference>
<accession>A0A3P8BL27</accession>
<evidence type="ECO:0000313" key="3">
    <source>
        <dbReference type="EMBL" id="VDP10318.1"/>
    </source>
</evidence>
<evidence type="ECO:0000256" key="2">
    <source>
        <dbReference type="SAM" id="Phobius"/>
    </source>
</evidence>
<reference evidence="3 4" key="1">
    <citation type="submission" date="2018-11" db="EMBL/GenBank/DDBJ databases">
        <authorList>
            <consortium name="Pathogen Informatics"/>
        </authorList>
    </citation>
    <scope>NUCLEOTIDE SEQUENCE [LARGE SCALE GENOMIC DNA]</scope>
</reference>
<feature type="transmembrane region" description="Helical" evidence="2">
    <location>
        <begin position="209"/>
        <end position="235"/>
    </location>
</feature>
<protein>
    <submittedName>
        <fullName evidence="3 5">Uncharacterized protein</fullName>
    </submittedName>
</protein>
<evidence type="ECO:0000256" key="1">
    <source>
        <dbReference type="SAM" id="MobiDB-lite"/>
    </source>
</evidence>
<feature type="transmembrane region" description="Helical" evidence="2">
    <location>
        <begin position="157"/>
        <end position="179"/>
    </location>
</feature>
<organism evidence="3">
    <name type="scientific">Heligmosomoides polygyrus</name>
    <name type="common">Parasitic roundworm</name>
    <dbReference type="NCBI Taxonomy" id="6339"/>
    <lineage>
        <taxon>Eukaryota</taxon>
        <taxon>Metazoa</taxon>
        <taxon>Ecdysozoa</taxon>
        <taxon>Nematoda</taxon>
        <taxon>Chromadorea</taxon>
        <taxon>Rhabditida</taxon>
        <taxon>Rhabditina</taxon>
        <taxon>Rhabditomorpha</taxon>
        <taxon>Strongyloidea</taxon>
        <taxon>Heligmosomidae</taxon>
        <taxon>Heligmosomoides</taxon>
    </lineage>
</organism>